<feature type="signal peptide" evidence="3">
    <location>
        <begin position="1"/>
        <end position="23"/>
    </location>
</feature>
<evidence type="ECO:0000313" key="5">
    <source>
        <dbReference type="Proteomes" id="UP000763505"/>
    </source>
</evidence>
<dbReference type="EMBL" id="DYYI01000073">
    <property type="protein sequence ID" value="HJE20033.1"/>
    <property type="molecule type" value="Genomic_DNA"/>
</dbReference>
<name>A0A921DY23_9STAP</name>
<reference evidence="4" key="1">
    <citation type="journal article" date="2021" name="PeerJ">
        <title>Extensive microbial diversity within the chicken gut microbiome revealed by metagenomics and culture.</title>
        <authorList>
            <person name="Gilroy R."/>
            <person name="Ravi A."/>
            <person name="Getino M."/>
            <person name="Pursley I."/>
            <person name="Horton D.L."/>
            <person name="Alikhan N.F."/>
            <person name="Baker D."/>
            <person name="Gharbi K."/>
            <person name="Hall N."/>
            <person name="Watson M."/>
            <person name="Adriaenssens E.M."/>
            <person name="Foster-Nyarko E."/>
            <person name="Jarju S."/>
            <person name="Secka A."/>
            <person name="Antonio M."/>
            <person name="Oren A."/>
            <person name="Chaudhuri R.R."/>
            <person name="La Ragione R."/>
            <person name="Hildebrand F."/>
            <person name="Pallen M.J."/>
        </authorList>
    </citation>
    <scope>NUCLEOTIDE SEQUENCE</scope>
    <source>
        <strain evidence="4">6019</strain>
    </source>
</reference>
<proteinExistence type="predicted"/>
<keyword evidence="3" id="KW-0732">Signal</keyword>
<feature type="region of interest" description="Disordered" evidence="2">
    <location>
        <begin position="61"/>
        <end position="88"/>
    </location>
</feature>
<keyword evidence="1" id="KW-0175">Coiled coil</keyword>
<gene>
    <name evidence="4" type="ORF">K8V35_06750</name>
</gene>
<protein>
    <submittedName>
        <fullName evidence="4">Uncharacterized protein</fullName>
    </submittedName>
</protein>
<evidence type="ECO:0000256" key="1">
    <source>
        <dbReference type="SAM" id="Coils"/>
    </source>
</evidence>
<dbReference type="Proteomes" id="UP000763505">
    <property type="component" value="Unassembled WGS sequence"/>
</dbReference>
<evidence type="ECO:0000256" key="2">
    <source>
        <dbReference type="SAM" id="MobiDB-lite"/>
    </source>
</evidence>
<comment type="caution">
    <text evidence="4">The sequence shown here is derived from an EMBL/GenBank/DDBJ whole genome shotgun (WGS) entry which is preliminary data.</text>
</comment>
<accession>A0A921DY23</accession>
<evidence type="ECO:0000313" key="4">
    <source>
        <dbReference type="EMBL" id="HJE20033.1"/>
    </source>
</evidence>
<feature type="coiled-coil region" evidence="1">
    <location>
        <begin position="27"/>
        <end position="61"/>
    </location>
</feature>
<reference evidence="4" key="2">
    <citation type="submission" date="2021-09" db="EMBL/GenBank/DDBJ databases">
        <authorList>
            <person name="Gilroy R."/>
        </authorList>
    </citation>
    <scope>NUCLEOTIDE SEQUENCE</scope>
    <source>
        <strain evidence="4">6019</strain>
    </source>
</reference>
<sequence>MKKILTISLLFTFTIVLSGCADASSESATMEEENEWMKSRITELQEENAALLEEIQALDPEFEYGNEEEPVSEASEEYTDESKGEESN</sequence>
<feature type="chain" id="PRO_5036689606" evidence="3">
    <location>
        <begin position="24"/>
        <end position="88"/>
    </location>
</feature>
<dbReference type="PROSITE" id="PS51257">
    <property type="entry name" value="PROKAR_LIPOPROTEIN"/>
    <property type="match status" value="1"/>
</dbReference>
<dbReference type="AlphaFoldDB" id="A0A921DY23"/>
<feature type="compositionally biased region" description="Acidic residues" evidence="2">
    <location>
        <begin position="61"/>
        <end position="79"/>
    </location>
</feature>
<organism evidence="4 5">
    <name type="scientific">Aliicoccus persicus</name>
    <dbReference type="NCBI Taxonomy" id="930138"/>
    <lineage>
        <taxon>Bacteria</taxon>
        <taxon>Bacillati</taxon>
        <taxon>Bacillota</taxon>
        <taxon>Bacilli</taxon>
        <taxon>Bacillales</taxon>
        <taxon>Staphylococcaceae</taxon>
        <taxon>Aliicoccus</taxon>
    </lineage>
</organism>
<evidence type="ECO:0000256" key="3">
    <source>
        <dbReference type="SAM" id="SignalP"/>
    </source>
</evidence>